<feature type="compositionally biased region" description="Gly residues" evidence="11">
    <location>
        <begin position="568"/>
        <end position="591"/>
    </location>
</feature>
<keyword evidence="6 9" id="KW-0547">Nucleotide-binding</keyword>
<evidence type="ECO:0000256" key="1">
    <source>
        <dbReference type="ARBA" id="ARBA00004496"/>
    </source>
</evidence>
<feature type="region of interest" description="Disordered" evidence="11">
    <location>
        <begin position="358"/>
        <end position="404"/>
    </location>
</feature>
<organism evidence="13 14">
    <name type="scientific">Pseudogymnoascus verrucosus</name>
    <dbReference type="NCBI Taxonomy" id="342668"/>
    <lineage>
        <taxon>Eukaryota</taxon>
        <taxon>Fungi</taxon>
        <taxon>Dikarya</taxon>
        <taxon>Ascomycota</taxon>
        <taxon>Pezizomycotina</taxon>
        <taxon>Leotiomycetes</taxon>
        <taxon>Thelebolales</taxon>
        <taxon>Thelebolaceae</taxon>
        <taxon>Pseudogymnoascus</taxon>
    </lineage>
</organism>
<comment type="subcellular location">
    <subcellularLocation>
        <location evidence="1">Cytoplasm</location>
    </subcellularLocation>
</comment>
<dbReference type="OrthoDB" id="10248520at2759"/>
<accession>A0A1B8GGW8</accession>
<dbReference type="InterPro" id="IPR002423">
    <property type="entry name" value="Cpn60/GroEL/TCP-1"/>
</dbReference>
<reference evidence="13 14" key="1">
    <citation type="submission" date="2016-03" db="EMBL/GenBank/DDBJ databases">
        <title>Comparative genomics of Pseudogymnoascus destructans, the fungus causing white-nose syndrome of bats.</title>
        <authorList>
            <person name="Palmer J.M."/>
            <person name="Drees K.P."/>
            <person name="Foster J.T."/>
            <person name="Lindner D.L."/>
        </authorList>
    </citation>
    <scope>NUCLEOTIDE SEQUENCE [LARGE SCALE GENOMIC DNA]</scope>
    <source>
        <strain evidence="13 14">UAMH 10579</strain>
    </source>
</reference>
<keyword evidence="14" id="KW-1185">Reference proteome</keyword>
<dbReference type="SMART" id="SM00220">
    <property type="entry name" value="S_TKc"/>
    <property type="match status" value="1"/>
</dbReference>
<evidence type="ECO:0000256" key="7">
    <source>
        <dbReference type="ARBA" id="ARBA00022840"/>
    </source>
</evidence>
<dbReference type="SUPFAM" id="SSF56112">
    <property type="entry name" value="Protein kinase-like (PK-like)"/>
    <property type="match status" value="1"/>
</dbReference>
<dbReference type="InterPro" id="IPR054827">
    <property type="entry name" value="thermosome_alpha"/>
</dbReference>
<dbReference type="Proteomes" id="UP000091956">
    <property type="component" value="Unassembled WGS sequence"/>
</dbReference>
<dbReference type="InterPro" id="IPR011009">
    <property type="entry name" value="Kinase-like_dom_sf"/>
</dbReference>
<dbReference type="NCBIfam" id="NF041083">
    <property type="entry name" value="thermosome_beta"/>
    <property type="match status" value="1"/>
</dbReference>
<dbReference type="SUPFAM" id="SSF54849">
    <property type="entry name" value="GroEL-intermediate domain like"/>
    <property type="match status" value="1"/>
</dbReference>
<dbReference type="GO" id="GO:0051082">
    <property type="term" value="F:unfolded protein binding"/>
    <property type="evidence" value="ECO:0007669"/>
    <property type="project" value="InterPro"/>
</dbReference>
<dbReference type="PROSITE" id="PS50011">
    <property type="entry name" value="PROTEIN_KINASE_DOM"/>
    <property type="match status" value="1"/>
</dbReference>
<dbReference type="EMBL" id="KV460238">
    <property type="protein sequence ID" value="OBT95089.1"/>
    <property type="molecule type" value="Genomic_DNA"/>
</dbReference>
<evidence type="ECO:0000256" key="3">
    <source>
        <dbReference type="ARBA" id="ARBA00011531"/>
    </source>
</evidence>
<comment type="similarity">
    <text evidence="2 9">Belongs to the TCP-1 chaperonin family.</text>
</comment>
<dbReference type="InterPro" id="IPR027410">
    <property type="entry name" value="TCP-1-like_intermed_sf"/>
</dbReference>
<evidence type="ECO:0000256" key="11">
    <source>
        <dbReference type="SAM" id="MobiDB-lite"/>
    </source>
</evidence>
<dbReference type="GO" id="GO:0004672">
    <property type="term" value="F:protein kinase activity"/>
    <property type="evidence" value="ECO:0007669"/>
    <property type="project" value="InterPro"/>
</dbReference>
<dbReference type="PROSITE" id="PS00750">
    <property type="entry name" value="TCP1_1"/>
    <property type="match status" value="1"/>
</dbReference>
<dbReference type="FunFam" id="1.10.560.10:FF:000037">
    <property type="entry name" value="T-complex protein 1 subunit gamma"/>
    <property type="match status" value="1"/>
</dbReference>
<dbReference type="AlphaFoldDB" id="A0A1B8GGW8"/>
<dbReference type="Gene3D" id="3.50.7.10">
    <property type="entry name" value="GroEL"/>
    <property type="match status" value="1"/>
</dbReference>
<dbReference type="GO" id="GO:0016887">
    <property type="term" value="F:ATP hydrolysis activity"/>
    <property type="evidence" value="ECO:0007669"/>
    <property type="project" value="InterPro"/>
</dbReference>
<feature type="region of interest" description="Disordered" evidence="11">
    <location>
        <begin position="568"/>
        <end position="642"/>
    </location>
</feature>
<dbReference type="Gene3D" id="1.10.560.10">
    <property type="entry name" value="GroEL-like equatorial domain"/>
    <property type="match status" value="1"/>
</dbReference>
<dbReference type="NCBIfam" id="NF041082">
    <property type="entry name" value="thermosome_alpha"/>
    <property type="match status" value="1"/>
</dbReference>
<feature type="region of interest" description="Disordered" evidence="11">
    <location>
        <begin position="453"/>
        <end position="473"/>
    </location>
</feature>
<evidence type="ECO:0000313" key="13">
    <source>
        <dbReference type="EMBL" id="OBT95089.1"/>
    </source>
</evidence>
<dbReference type="GO" id="GO:0005832">
    <property type="term" value="C:chaperonin-containing T-complex"/>
    <property type="evidence" value="ECO:0007669"/>
    <property type="project" value="UniProtKB-ARBA"/>
</dbReference>
<gene>
    <name evidence="13" type="primary">CCT3</name>
    <name evidence="13" type="ORF">VE01_07391</name>
</gene>
<evidence type="ECO:0000256" key="4">
    <source>
        <dbReference type="ARBA" id="ARBA00017187"/>
    </source>
</evidence>
<dbReference type="Gene3D" id="1.10.510.10">
    <property type="entry name" value="Transferase(Phosphotransferase) domain 1"/>
    <property type="match status" value="1"/>
</dbReference>
<dbReference type="PROSITE" id="PS00995">
    <property type="entry name" value="TCP1_3"/>
    <property type="match status" value="1"/>
</dbReference>
<dbReference type="InterPro" id="IPR017998">
    <property type="entry name" value="Chaperone_TCP-1"/>
</dbReference>
<reference evidence="14" key="2">
    <citation type="journal article" date="2018" name="Nat. Commun.">
        <title>Extreme sensitivity to ultraviolet light in the fungal pathogen causing white-nose syndrome of bats.</title>
        <authorList>
            <person name="Palmer J.M."/>
            <person name="Drees K.P."/>
            <person name="Foster J.T."/>
            <person name="Lindner D.L."/>
        </authorList>
    </citation>
    <scope>NUCLEOTIDE SEQUENCE [LARGE SCALE GENOMIC DNA]</scope>
    <source>
        <strain evidence="14">UAMH 10579</strain>
    </source>
</reference>
<dbReference type="GO" id="GO:0005524">
    <property type="term" value="F:ATP binding"/>
    <property type="evidence" value="ECO:0007669"/>
    <property type="project" value="UniProtKB-KW"/>
</dbReference>
<dbReference type="SUPFAM" id="SSF48592">
    <property type="entry name" value="GroEL equatorial domain-like"/>
    <property type="match status" value="1"/>
</dbReference>
<feature type="compositionally biased region" description="Basic and acidic residues" evidence="11">
    <location>
        <begin position="360"/>
        <end position="370"/>
    </location>
</feature>
<comment type="subunit">
    <text evidence="3">Heterooligomeric complex of about 850 to 900 kDa that forms two stacked rings, 12 to 16 nm in diameter.</text>
</comment>
<sequence length="1160" mass="128346">MASRNPRRTSILFEAFRLGGAKALSEIYAAHGAVRNAKPVAFPNDMMWWDDERVETTVDRAYVESHLRPEEILRLDQQLGFGDGLTDDTYFEWIVTKAKRIFLILVDIGVPDQIFGAVDDSWDDDDLPLQLDQVVRLQLRRKKDERLDRKFFERQFTYLMRHLKPEENLVYEDVEIVPLEPLDRRNVGTQASPIHSNVDKVCIPGRPDDIFIRRRISLGDGPGQVTEADFLSGIERMRARSNQHVVSLWASYIQQSAGYLLLTPIHEWTLTSVLTTLPPSMKILAKRDRRVLVLDWMHCLADAVASLHNLGLAHGQIKPSNIFLDMDNKIFLGDVDVFGLDPVNQFDQENYDYGAPELSTHIHTEPDEPQRLINRMRRRSSATSPEPSPRRLFPPSPPASPSRTNIITTTLYLPTPTAPPSPAGDPIKGDIYSLGCIYLELLTLLMKRSSRTFSRHRASKPSTPPTRSAPRADCSFHHNAAEVETWVSSLAKDARKKEDRLFRGITHLLNLTLRMLSPHPMDRPSARFCEERVYEILTNNAGVGGTHCGSARMWRVVDGLVEVARGVPGVGGDTPGGGRGQSWLTGRGGSRSGSASQSGSKSSGSGPMGRGQGGRPKARPWKAPIYSDTGGNNDRQTGRKAQLSNITAAKTVADIIRSCLGPKAMLKMLLDPMGGIVLTNDGHAILREIEVSHPAAKSMIELSRTQDEEVGDGTTTVIILAGEILAQAVPQLERNIHPVVIISAFKRALADAIQIIEEISLPVDIDDDEAMYKLISSSIGTKFVSRWSELMCNLALKAVRTVTHEIGNGKKEVDIKRYARVEKVPGGEIEDSRVLDGVMLNKDITHPKMRRRIENPRIVLLDCSLEYKKGESQTNIEISKEEDWNRILQIEEEQVKAMCDAVLALKPDLVITEKGVSDLAQHYLLKGNVTALRRVRKSDNNRIARATGATIVNRVDDLTEDDVGLLCGLFEIEKIGDEYFTFLTKCREPKACTILLRGPSKDILNEIDRNLADAMAVARNVMFHPRLAPGGGATEMAVSVRLSQLAKGVEGVQQWPYRAVADAMEVIPRTLVQNAGQSPVRVLTELRAKQAEGGSSWGIDGETGKLVDMKEYGVWEPEAVKLQSIKTAIESACLLLRVDDICSAKAARMGGPGGGGGGEE</sequence>
<dbReference type="InterPro" id="IPR053374">
    <property type="entry name" value="TCP-1_chaperonin"/>
</dbReference>
<dbReference type="GO" id="GO:0140662">
    <property type="term" value="F:ATP-dependent protein folding chaperone"/>
    <property type="evidence" value="ECO:0007669"/>
    <property type="project" value="InterPro"/>
</dbReference>
<evidence type="ECO:0000256" key="8">
    <source>
        <dbReference type="ARBA" id="ARBA00023186"/>
    </source>
</evidence>
<dbReference type="InterPro" id="IPR027409">
    <property type="entry name" value="GroEL-like_apical_dom_sf"/>
</dbReference>
<evidence type="ECO:0000256" key="5">
    <source>
        <dbReference type="ARBA" id="ARBA00022490"/>
    </source>
</evidence>
<feature type="domain" description="Protein kinase" evidence="12">
    <location>
        <begin position="145"/>
        <end position="537"/>
    </location>
</feature>
<evidence type="ECO:0000256" key="6">
    <source>
        <dbReference type="ARBA" id="ARBA00022741"/>
    </source>
</evidence>
<dbReference type="GeneID" id="28840777"/>
<feature type="compositionally biased region" description="Low complexity" evidence="11">
    <location>
        <begin position="592"/>
        <end position="605"/>
    </location>
</feature>
<dbReference type="Pfam" id="PF00118">
    <property type="entry name" value="Cpn60_TCP1"/>
    <property type="match status" value="1"/>
</dbReference>
<evidence type="ECO:0000259" key="12">
    <source>
        <dbReference type="PROSITE" id="PS50011"/>
    </source>
</evidence>
<keyword evidence="7 9" id="KW-0067">ATP-binding</keyword>
<dbReference type="SUPFAM" id="SSF52029">
    <property type="entry name" value="GroEL apical domain-like"/>
    <property type="match status" value="1"/>
</dbReference>
<dbReference type="InterPro" id="IPR002194">
    <property type="entry name" value="Chaperonin_TCP-1_CS"/>
</dbReference>
<dbReference type="InterPro" id="IPR027413">
    <property type="entry name" value="GROEL-like_equatorial_sf"/>
</dbReference>
<dbReference type="Gene3D" id="3.30.260.10">
    <property type="entry name" value="TCP-1-like chaperonin intermediate domain"/>
    <property type="match status" value="1"/>
</dbReference>
<evidence type="ECO:0000256" key="10">
    <source>
        <dbReference type="RuleBase" id="RU004191"/>
    </source>
</evidence>
<protein>
    <recommendedName>
        <fullName evidence="4 10">T-complex protein 1 subunit gamma</fullName>
    </recommendedName>
</protein>
<dbReference type="PRINTS" id="PR00304">
    <property type="entry name" value="TCOMPLEXTCP1"/>
</dbReference>
<dbReference type="InterPro" id="IPR012719">
    <property type="entry name" value="Chap_CCT_gamma"/>
</dbReference>
<dbReference type="FunFam" id="3.30.260.10:FF:000023">
    <property type="entry name" value="T-complex protein 1 subunit gamma"/>
    <property type="match status" value="1"/>
</dbReference>
<dbReference type="NCBIfam" id="TIGR02344">
    <property type="entry name" value="chap_CCT_gamma"/>
    <property type="match status" value="1"/>
</dbReference>
<dbReference type="InterPro" id="IPR000719">
    <property type="entry name" value="Prot_kinase_dom"/>
</dbReference>
<dbReference type="STRING" id="342668.A0A1B8GGW8"/>
<keyword evidence="5" id="KW-0963">Cytoplasm</keyword>
<dbReference type="PANTHER" id="PTHR11353">
    <property type="entry name" value="CHAPERONIN"/>
    <property type="match status" value="1"/>
</dbReference>
<name>A0A1B8GGW8_9PEZI</name>
<dbReference type="PROSITE" id="PS00751">
    <property type="entry name" value="TCP1_2"/>
    <property type="match status" value="1"/>
</dbReference>
<dbReference type="CDD" id="cd03337">
    <property type="entry name" value="TCP1_gamma"/>
    <property type="match status" value="1"/>
</dbReference>
<dbReference type="FunFam" id="3.50.7.10:FF:000005">
    <property type="entry name" value="T-complex protein 1 subunit gamma"/>
    <property type="match status" value="1"/>
</dbReference>
<evidence type="ECO:0000313" key="14">
    <source>
        <dbReference type="Proteomes" id="UP000091956"/>
    </source>
</evidence>
<evidence type="ECO:0000256" key="9">
    <source>
        <dbReference type="RuleBase" id="RU004187"/>
    </source>
</evidence>
<keyword evidence="8 9" id="KW-0143">Chaperone</keyword>
<proteinExistence type="inferred from homology"/>
<evidence type="ECO:0000256" key="2">
    <source>
        <dbReference type="ARBA" id="ARBA00008020"/>
    </source>
</evidence>
<dbReference type="RefSeq" id="XP_018128822.1">
    <property type="nucleotide sequence ID" value="XM_018276826.1"/>
</dbReference>